<name>A0A0P1HFC3_9RHOB</name>
<evidence type="ECO:0000313" key="2">
    <source>
        <dbReference type="Proteomes" id="UP000051326"/>
    </source>
</evidence>
<organism evidence="1 2">
    <name type="scientific">Leisingera aquaemixtae</name>
    <dbReference type="NCBI Taxonomy" id="1396826"/>
    <lineage>
        <taxon>Bacteria</taxon>
        <taxon>Pseudomonadati</taxon>
        <taxon>Pseudomonadota</taxon>
        <taxon>Alphaproteobacteria</taxon>
        <taxon>Rhodobacterales</taxon>
        <taxon>Roseobacteraceae</taxon>
        <taxon>Leisingera</taxon>
    </lineage>
</organism>
<dbReference type="InterPro" id="IPR022254">
    <property type="entry name" value="DUF3775"/>
</dbReference>
<accession>A0A0P1HFC3</accession>
<protein>
    <recommendedName>
        <fullName evidence="3">DUF3775 domain-containing protein</fullName>
    </recommendedName>
</protein>
<proteinExistence type="predicted"/>
<dbReference type="AlphaFoldDB" id="A0A0P1HFC3"/>
<evidence type="ECO:0008006" key="3">
    <source>
        <dbReference type="Google" id="ProtNLM"/>
    </source>
</evidence>
<dbReference type="Proteomes" id="UP000051326">
    <property type="component" value="Unassembled WGS sequence"/>
</dbReference>
<reference evidence="1 2" key="1">
    <citation type="submission" date="2015-09" db="EMBL/GenBank/DDBJ databases">
        <authorList>
            <consortium name="Swine Surveillance"/>
        </authorList>
    </citation>
    <scope>NUCLEOTIDE SEQUENCE [LARGE SCALE GENOMIC DNA]</scope>
    <source>
        <strain evidence="1 2">CECT 8399</strain>
    </source>
</reference>
<sequence length="150" mass="16137">MASLDHSTVQPEVAPLDLEVPLDTVCYIIALARDYDGKSDCTDPSASGMDEDDMALGILEDRPSDPVEEELISIISDLSLDAQMDLVALMWLGRDGTSIDDWPELRAMAEDHQNGSTAGYLCGTPMLCDHLAAGLDLIGLNCGTFDARYG</sequence>
<dbReference type="Pfam" id="PF12616">
    <property type="entry name" value="DUF3775"/>
    <property type="match status" value="1"/>
</dbReference>
<dbReference type="EMBL" id="CYSR01000040">
    <property type="protein sequence ID" value="CUI02174.1"/>
    <property type="molecule type" value="Genomic_DNA"/>
</dbReference>
<dbReference type="STRING" id="1396826.PHA8399_04338"/>
<gene>
    <name evidence="1" type="ORF">PHA8399_04338</name>
</gene>
<evidence type="ECO:0000313" key="1">
    <source>
        <dbReference type="EMBL" id="CUI02174.1"/>
    </source>
</evidence>